<dbReference type="Pfam" id="PF05236">
    <property type="entry name" value="TAF4"/>
    <property type="match status" value="1"/>
</dbReference>
<dbReference type="GO" id="GO:0005669">
    <property type="term" value="C:transcription factor TFIID complex"/>
    <property type="evidence" value="ECO:0007669"/>
    <property type="project" value="InterPro"/>
</dbReference>
<name>A0A177B3G5_9BILA</name>
<dbReference type="OrthoDB" id="21060at2759"/>
<dbReference type="GO" id="GO:0016251">
    <property type="term" value="F:RNA polymerase II general transcription initiation factor activity"/>
    <property type="evidence" value="ECO:0007669"/>
    <property type="project" value="TreeGrafter"/>
</dbReference>
<accession>A0A177B3G5</accession>
<comment type="similarity">
    <text evidence="2">Belongs to the TAF4 family.</text>
</comment>
<evidence type="ECO:0000259" key="6">
    <source>
        <dbReference type="Pfam" id="PF05236"/>
    </source>
</evidence>
<reference evidence="8 9" key="1">
    <citation type="submission" date="2016-04" db="EMBL/GenBank/DDBJ databases">
        <title>The genome of Intoshia linei affirms orthonectids as highly simplified spiralians.</title>
        <authorList>
            <person name="Mikhailov K.V."/>
            <person name="Slusarev G.S."/>
            <person name="Nikitin M.A."/>
            <person name="Logacheva M.D."/>
            <person name="Penin A."/>
            <person name="Aleoshin V."/>
            <person name="Panchin Y.V."/>
        </authorList>
    </citation>
    <scope>NUCLEOTIDE SEQUENCE [LARGE SCALE GENOMIC DNA]</scope>
    <source>
        <strain evidence="8">Intl2013</strain>
        <tissue evidence="8">Whole animal</tissue>
    </source>
</reference>
<evidence type="ECO:0000313" key="9">
    <source>
        <dbReference type="Proteomes" id="UP000078046"/>
    </source>
</evidence>
<dbReference type="PANTHER" id="PTHR15138">
    <property type="entry name" value="TRANSCRIPTION INITIATION FACTOR TFIID SUBUNIT 4"/>
    <property type="match status" value="1"/>
</dbReference>
<sequence length="813" mass="93021">MSNQNYQYQKPSNKISNEKIIRVANQNQFSTTSNVPQNIPIQTFNNQNTISYGYQNSNIQNPNTSRFSSATVQNIQVIPNHQMRNQVPQNIRYTVSRNYPSNSQIINTQKMTTHSGNQNYGQNQVFYQNVNTSKNYVPIQIQNTNTVPTNTPKIVIPSILLSYQTNNGIVHKEIKVNKNIITGLKKATSNQMYNTLTSLQRGKNVRLDVSQTTEFNKCTAVKTERSIVFSSENKNESPKFLLVNETLINALANSNNHVLIELSNSIQRQKQVVINSNVQQILQSFLASKGKSTIVKTSNSNVRPNMQNVLVRAPNGNLVVLNNQNRHNTPKTVIKNVRFAQNMNHTVLKNVLTTPVSNVKNYSPTQLGIMREKFNSPTNTIIQIPQINVNDNTIIAGLAKILKIDVNWAQEDDAKNSQKLKLFFQILLRELPKRKISVDPIKQLVQKTVMGKITTAEFATQLFLTLNEQIDPHICNFICKYLKMMRSRNHTNSQRNVQTNANSNGLVRVDNDKTIRQIVPNVNNHRFPVNITNLHNRVPNSQMIGVRNVQIRHVQNSQFKTGIKRPEPQKVDKPTDGDIELMEGDLTIDLLDSDVTKVGDINFLEEDKINHSHPAKKLKIQESHFVNIAKLRMRIVTVASEMGIKSVCPKVSEYLSKALKIQLTDQLERLTIFADHRIDYLKDDPDYDKTSETKEILKYLRTVEEIEYELQKDLEKDSILHMSNMNGNDSNFLEMKERAKQIRHEEQARFRDQEISETLSAAFGPRPTLSLSNDFAKKTVPRRIIILKDVIAYLDSHPQYTNSNLLKQLYMEE</sequence>
<dbReference type="GO" id="GO:0006367">
    <property type="term" value="P:transcription initiation at RNA polymerase II promoter"/>
    <property type="evidence" value="ECO:0007669"/>
    <property type="project" value="TreeGrafter"/>
</dbReference>
<evidence type="ECO:0000259" key="7">
    <source>
        <dbReference type="Pfam" id="PF07531"/>
    </source>
</evidence>
<dbReference type="PANTHER" id="PTHR15138:SF14">
    <property type="entry name" value="TRANSCRIPTION INITIATION FACTOR TFIID SUBUNIT 4"/>
    <property type="match status" value="1"/>
</dbReference>
<dbReference type="SUPFAM" id="SSF158553">
    <property type="entry name" value="TAFH domain-like"/>
    <property type="match status" value="1"/>
</dbReference>
<dbReference type="CDD" id="cd08045">
    <property type="entry name" value="HFD_TAF4"/>
    <property type="match status" value="1"/>
</dbReference>
<evidence type="ECO:0008006" key="10">
    <source>
        <dbReference type="Google" id="ProtNLM"/>
    </source>
</evidence>
<keyword evidence="3" id="KW-0805">Transcription regulation</keyword>
<dbReference type="InterPro" id="IPR045144">
    <property type="entry name" value="TAF4"/>
</dbReference>
<protein>
    <recommendedName>
        <fullName evidence="10">TAFH domain-containing protein</fullName>
    </recommendedName>
</protein>
<keyword evidence="5" id="KW-0539">Nucleus</keyword>
<evidence type="ECO:0000313" key="8">
    <source>
        <dbReference type="EMBL" id="OAF68827.1"/>
    </source>
</evidence>
<keyword evidence="4" id="KW-0804">Transcription</keyword>
<dbReference type="AlphaFoldDB" id="A0A177B3G5"/>
<dbReference type="GO" id="GO:0003677">
    <property type="term" value="F:DNA binding"/>
    <property type="evidence" value="ECO:0007669"/>
    <property type="project" value="TreeGrafter"/>
</dbReference>
<dbReference type="InterPro" id="IPR003894">
    <property type="entry name" value="TAFH_NHR1"/>
</dbReference>
<evidence type="ECO:0000256" key="2">
    <source>
        <dbReference type="ARBA" id="ARBA00006178"/>
    </source>
</evidence>
<organism evidence="8 9">
    <name type="scientific">Intoshia linei</name>
    <dbReference type="NCBI Taxonomy" id="1819745"/>
    <lineage>
        <taxon>Eukaryota</taxon>
        <taxon>Metazoa</taxon>
        <taxon>Spiralia</taxon>
        <taxon>Lophotrochozoa</taxon>
        <taxon>Mesozoa</taxon>
        <taxon>Orthonectida</taxon>
        <taxon>Rhopaluridae</taxon>
        <taxon>Intoshia</taxon>
    </lineage>
</organism>
<dbReference type="InterPro" id="IPR037249">
    <property type="entry name" value="TAFH/NHR1_dom_sf"/>
</dbReference>
<evidence type="ECO:0000256" key="5">
    <source>
        <dbReference type="ARBA" id="ARBA00023242"/>
    </source>
</evidence>
<dbReference type="InterPro" id="IPR007900">
    <property type="entry name" value="TAF4_C"/>
</dbReference>
<proteinExistence type="inferred from homology"/>
<keyword evidence="9" id="KW-1185">Reference proteome</keyword>
<evidence type="ECO:0000256" key="1">
    <source>
        <dbReference type="ARBA" id="ARBA00004123"/>
    </source>
</evidence>
<evidence type="ECO:0000256" key="4">
    <source>
        <dbReference type="ARBA" id="ARBA00023163"/>
    </source>
</evidence>
<dbReference type="Pfam" id="PF07531">
    <property type="entry name" value="TAFH"/>
    <property type="match status" value="1"/>
</dbReference>
<comment type="subcellular location">
    <subcellularLocation>
        <location evidence="1">Nucleus</location>
    </subcellularLocation>
</comment>
<evidence type="ECO:0000256" key="3">
    <source>
        <dbReference type="ARBA" id="ARBA00023015"/>
    </source>
</evidence>
<dbReference type="Proteomes" id="UP000078046">
    <property type="component" value="Unassembled WGS sequence"/>
</dbReference>
<dbReference type="Gene3D" id="1.20.120.1110">
    <property type="entry name" value="TAFH/NHR1 domain"/>
    <property type="match status" value="1"/>
</dbReference>
<gene>
    <name evidence="8" type="ORF">A3Q56_03346</name>
</gene>
<feature type="domain" description="TAFH" evidence="7">
    <location>
        <begin position="417"/>
        <end position="499"/>
    </location>
</feature>
<feature type="domain" description="Transcription initiation factor TFIID component TAF4 C-terminal" evidence="6">
    <location>
        <begin position="611"/>
        <end position="766"/>
    </location>
</feature>
<comment type="caution">
    <text evidence="8">The sequence shown here is derived from an EMBL/GenBank/DDBJ whole genome shotgun (WGS) entry which is preliminary data.</text>
</comment>
<dbReference type="EMBL" id="LWCA01000381">
    <property type="protein sequence ID" value="OAF68827.1"/>
    <property type="molecule type" value="Genomic_DNA"/>
</dbReference>